<evidence type="ECO:0000256" key="2">
    <source>
        <dbReference type="SAM" id="MobiDB-lite"/>
    </source>
</evidence>
<keyword evidence="1" id="KW-0175">Coiled coil</keyword>
<name>A0ABM4CY67_HYDVU</name>
<dbReference type="Proteomes" id="UP001652625">
    <property type="component" value="Chromosome 11"/>
</dbReference>
<evidence type="ECO:0000313" key="4">
    <source>
        <dbReference type="RefSeq" id="XP_065666903.1"/>
    </source>
</evidence>
<feature type="coiled-coil region" evidence="1">
    <location>
        <begin position="109"/>
        <end position="160"/>
    </location>
</feature>
<dbReference type="RefSeq" id="XP_065666903.1">
    <property type="nucleotide sequence ID" value="XM_065810831.1"/>
</dbReference>
<dbReference type="GeneID" id="136087593"/>
<gene>
    <name evidence="4" type="primary">LOC136087593</name>
</gene>
<protein>
    <submittedName>
        <fullName evidence="4">Repetitive organellar protein-like isoform X2</fullName>
    </submittedName>
</protein>
<accession>A0ABM4CY67</accession>
<evidence type="ECO:0000313" key="3">
    <source>
        <dbReference type="Proteomes" id="UP001652625"/>
    </source>
</evidence>
<feature type="compositionally biased region" description="Low complexity" evidence="2">
    <location>
        <begin position="14"/>
        <end position="30"/>
    </location>
</feature>
<feature type="region of interest" description="Disordered" evidence="2">
    <location>
        <begin position="458"/>
        <end position="483"/>
    </location>
</feature>
<feature type="compositionally biased region" description="Acidic residues" evidence="2">
    <location>
        <begin position="1"/>
        <end position="13"/>
    </location>
</feature>
<organism evidence="3 4">
    <name type="scientific">Hydra vulgaris</name>
    <name type="common">Hydra</name>
    <name type="synonym">Hydra attenuata</name>
    <dbReference type="NCBI Taxonomy" id="6087"/>
    <lineage>
        <taxon>Eukaryota</taxon>
        <taxon>Metazoa</taxon>
        <taxon>Cnidaria</taxon>
        <taxon>Hydrozoa</taxon>
        <taxon>Hydroidolina</taxon>
        <taxon>Anthoathecata</taxon>
        <taxon>Aplanulata</taxon>
        <taxon>Hydridae</taxon>
        <taxon>Hydra</taxon>
    </lineage>
</organism>
<proteinExistence type="predicted"/>
<feature type="region of interest" description="Disordered" evidence="2">
    <location>
        <begin position="1"/>
        <end position="36"/>
    </location>
</feature>
<sequence length="689" mass="80321">MDCCDEDEKEDSDSSSGLTTITTTMLTPRSETSQDDIQKIGDVFEEDSESRNINEGNKFSTKFDVLILELKRLVEVFTDERKLVNGISSLIKLCNELSFEFEQRRKNDADRYKKNLKEMSLKLLTLESNNKNYIIQIDSLIKENENIQNTNETLNKYIHEAEISQIREIGSLKAKMSLMRIEKEIEYENEMENSIVTSKMKIKKKSFPTFFRKKQPKKIDIINLPEHLIEKNEEKLKLEMENMSIEIESLKKSCDDFQKREDLLESELLSKDIEISKKQKRIKELNEKCLQNKNFNIDCQQLIKAAELKINRTKCVVKTIEEELKERSCDVSNMCMKVAQLQFCIDTVNEENKKLLSKLNKITFELCNEKIKSNLLFDNLLVFSKIVPNTTAFPPNVSCNSTIQVLEEFLKEQIETSRRYISDLIQHNESHNKTRFVETDSQTEVTIRRHTFENDSKVSDISISNSPKETINSRQKRNLKDDRTPSFINNEFITSSNANLYAQEKEIKTQEKIFFDKHKLSSSNLREEYIYQYKKAIHADGKNNSNNIKIKKQEVLRRQKEHTVVLKENFDTPDAHIFNCESKSHNSIAYHEPSRDLKLNQNIVRNCDIIADKSLLTPASKPLRNEVSPDIVNANDLSDFDDSLSIEKNRDLFMQHYKEGTTSIKKILVKKSDFEKCVQLLRSGRKKAV</sequence>
<evidence type="ECO:0000256" key="1">
    <source>
        <dbReference type="SAM" id="Coils"/>
    </source>
</evidence>
<feature type="coiled-coil region" evidence="1">
    <location>
        <begin position="233"/>
        <end position="323"/>
    </location>
</feature>
<keyword evidence="3" id="KW-1185">Reference proteome</keyword>
<feature type="compositionally biased region" description="Polar residues" evidence="2">
    <location>
        <begin position="459"/>
        <end position="473"/>
    </location>
</feature>
<reference evidence="4" key="1">
    <citation type="submission" date="2025-08" db="UniProtKB">
        <authorList>
            <consortium name="RefSeq"/>
        </authorList>
    </citation>
    <scope>IDENTIFICATION</scope>
</reference>